<dbReference type="OrthoDB" id="1143568at2"/>
<dbReference type="GO" id="GO:0032259">
    <property type="term" value="P:methylation"/>
    <property type="evidence" value="ECO:0007669"/>
    <property type="project" value="UniProtKB-KW"/>
</dbReference>
<keyword evidence="2" id="KW-0489">Methyltransferase</keyword>
<dbReference type="SUPFAM" id="SSF53335">
    <property type="entry name" value="S-adenosyl-L-methionine-dependent methyltransferases"/>
    <property type="match status" value="1"/>
</dbReference>
<reference evidence="2 3" key="1">
    <citation type="submission" date="2018-07" db="EMBL/GenBank/DDBJ databases">
        <title>Chryseobacterium lacus sp. nov., isolated from lake water.</title>
        <authorList>
            <person name="Li C.-M."/>
        </authorList>
    </citation>
    <scope>NUCLEOTIDE SEQUENCE [LARGE SCALE GENOMIC DNA]</scope>
    <source>
        <strain evidence="2 3">YLOS41</strain>
    </source>
</reference>
<organism evidence="2 3">
    <name type="scientific">Chryseobacterium lacus</name>
    <dbReference type="NCBI Taxonomy" id="2058346"/>
    <lineage>
        <taxon>Bacteria</taxon>
        <taxon>Pseudomonadati</taxon>
        <taxon>Bacteroidota</taxon>
        <taxon>Flavobacteriia</taxon>
        <taxon>Flavobacteriales</taxon>
        <taxon>Weeksellaceae</taxon>
        <taxon>Chryseobacterium group</taxon>
        <taxon>Chryseobacterium</taxon>
    </lineage>
</organism>
<dbReference type="Gene3D" id="3.40.50.150">
    <property type="entry name" value="Vaccinia Virus protein VP39"/>
    <property type="match status" value="1"/>
</dbReference>
<keyword evidence="3" id="KW-1185">Reference proteome</keyword>
<evidence type="ECO:0000313" key="3">
    <source>
        <dbReference type="Proteomes" id="UP000252172"/>
    </source>
</evidence>
<dbReference type="EMBL" id="QPIE01000007">
    <property type="protein sequence ID" value="RCU42315.1"/>
    <property type="molecule type" value="Genomic_DNA"/>
</dbReference>
<keyword evidence="2" id="KW-0808">Transferase</keyword>
<dbReference type="GO" id="GO:0008757">
    <property type="term" value="F:S-adenosylmethionine-dependent methyltransferase activity"/>
    <property type="evidence" value="ECO:0007669"/>
    <property type="project" value="InterPro"/>
</dbReference>
<dbReference type="CDD" id="cd02440">
    <property type="entry name" value="AdoMet_MTases"/>
    <property type="match status" value="1"/>
</dbReference>
<feature type="domain" description="Methyltransferase type 11" evidence="1">
    <location>
        <begin position="61"/>
        <end position="153"/>
    </location>
</feature>
<evidence type="ECO:0000313" key="2">
    <source>
        <dbReference type="EMBL" id="RCU42315.1"/>
    </source>
</evidence>
<dbReference type="InterPro" id="IPR029063">
    <property type="entry name" value="SAM-dependent_MTases_sf"/>
</dbReference>
<evidence type="ECO:0000259" key="1">
    <source>
        <dbReference type="Pfam" id="PF08241"/>
    </source>
</evidence>
<gene>
    <name evidence="2" type="ORF">DQ356_10330</name>
</gene>
<dbReference type="RefSeq" id="WP_114304416.1">
    <property type="nucleotide sequence ID" value="NZ_QPIE01000007.1"/>
</dbReference>
<dbReference type="Proteomes" id="UP000252172">
    <property type="component" value="Unassembled WGS sequence"/>
</dbReference>
<dbReference type="AlphaFoldDB" id="A0A368MYB1"/>
<dbReference type="Pfam" id="PF08241">
    <property type="entry name" value="Methyltransf_11"/>
    <property type="match status" value="1"/>
</dbReference>
<comment type="caution">
    <text evidence="2">The sequence shown here is derived from an EMBL/GenBank/DDBJ whole genome shotgun (WGS) entry which is preliminary data.</text>
</comment>
<sequence length="229" mass="26278">MADLPGKAIHDFYFQENKKRLFVHDRFGPKVEMPVSTYFRNATRMPQLERIALDRCSGNILDIGAGAGTHSLELQNRGFQGTALEISPKACEVIAAKGVENVVCEDFFKFEEKQFDTLLLLMNGIGICATVEGFSTFLKKAKSLLKPDGKIVFDSCDVAYMYEDIPFPEQYYGEVECRYEYQGEFTDWFGWLYIDQHTMKSVAEEEGWISEIVFEDDRNQYLAELYLGK</sequence>
<dbReference type="InterPro" id="IPR013216">
    <property type="entry name" value="Methyltransf_11"/>
</dbReference>
<accession>A0A368MYB1</accession>
<proteinExistence type="predicted"/>
<protein>
    <submittedName>
        <fullName evidence="2">Class I SAM-dependent methyltransferase</fullName>
    </submittedName>
</protein>
<name>A0A368MYB1_9FLAO</name>